<feature type="domain" description="Polysaccharide lyase 8 N-terminal alpha-helical" evidence="14">
    <location>
        <begin position="82"/>
        <end position="303"/>
    </location>
</feature>
<dbReference type="GO" id="GO:0005975">
    <property type="term" value="P:carbohydrate metabolic process"/>
    <property type="evidence" value="ECO:0007669"/>
    <property type="project" value="InterPro"/>
</dbReference>
<feature type="signal peptide" evidence="10">
    <location>
        <begin position="1"/>
        <end position="20"/>
    </location>
</feature>
<evidence type="ECO:0000259" key="16">
    <source>
        <dbReference type="Pfam" id="PF17389"/>
    </source>
</evidence>
<dbReference type="Proteomes" id="UP000283850">
    <property type="component" value="Unassembled WGS sequence"/>
</dbReference>
<dbReference type="Gene3D" id="2.60.420.10">
    <property type="entry name" value="Maltose phosphorylase, domain 3"/>
    <property type="match status" value="1"/>
</dbReference>
<dbReference type="InterPro" id="IPR035398">
    <property type="entry name" value="Bac_rhamnosid_C"/>
</dbReference>
<dbReference type="Pfam" id="PF02884">
    <property type="entry name" value="Lyase_8_C"/>
    <property type="match status" value="1"/>
</dbReference>
<dbReference type="InterPro" id="IPR008928">
    <property type="entry name" value="6-hairpin_glycosidase_sf"/>
</dbReference>
<sequence>MKRLQLFFFFLTLFCSLTGAKDIRMEMQKELDEMTDRLVSSHLETKVDEQVVSGYMNAIRPDGSFPDLDYITVHEGAFFPAGTHLKRLKSMAIAYRKPGSEFYSSKKLLNRIVAGIDYWYKVRPESKNWWFGDIGAPQDYMVPLLLLKGKISKKQLLHYSSYLRDLTGNKGHKGKNRTWVSSVTIHKGCIEDNIDLVRIGFESIASTIEIVPGQGDEGIKIDGSFHQHRPQLYSGGYGLSYVDDIAYYLQLVKGTVFDAYFTPEKKEIFINLLLEGHRLLGYRGTFDFGSIGRNISRQEGLSNISSATLERMEENDLQHAADYSAWKEHLSGTPFPTPGNKYFWKSDIMVQHGANYYLSAKVISTRTNGTEMLNNENLKGYNLPLGTTNILTSGKEYESIFPIWNWNKIPGTTAVQHPDSARLQGYLFGLNEFGGGVSNGKNGVVAYEHCYRGVKANKAYFFMDDVLLCLGAGITSDAPEEVVTTVNQCFFTDKMIVGGEGSSTIYKENASIKNPIWVHHDKVGYLFPLGGEVTVNSQKQSGSWKDINISESGEEVSDAVFNLWIDHGKKVKDGEYAYMVVPDKSLEDFQSFVATQNYKIIENSVTVQAVKLNHQYAVVFYRPGMVELDSGLTLTADKQVIVYLEQKENGYDIWAADPLYKQREVCLALNGREVQIAFPKEGLTGSTTFTDIAAIQPFDLKCEYLENPLGIDVPKPRLSWKMGTTTSMRGLKQTAYQILVSSSEALLDANRGDLWDSGRINTNESVNIVYEGVPLIAGQKCFWKVRFSDEQGNWSSWSAPASWRMGLLADDWGAQWIGSEKMEAQSVGGRKVNNVMPDPWFRKTFNLETIPQDAVIYVASVGYHELYVNGKKVGDAVLSPSVTDHKSRARYMTYDITNYLKSGNNAIALWLGTSWSIFPAYQREDKPAIPMALVQAEIILPSGKELQITSDESWKTHASPNTLLGYWEAHHFEGECYDAALEKDNWNAIDFDDSDWEQVKVYHPALKVSSDRTEPNRLIQEITPLSIQEITPGVYRVDMGVNYAGWFEMQLKGQPGDSIVFQFSEREKDVCSYGIHSIYKVGPKRKGTFCNRFNYMTGRWVQISGLRYKPTTDQIRGWMIRPDYRRSGGFECDIPLLNNIYRTTLWTLENLSLGNYVVDCPHRERCGYGGDALATTRTALGNYQLGAFYNKWMEDWRDVQEADGNIPYTAPTRIGGGGPSWSGFCITLPWEFYRQYGDIRILSESFPTIQRWLDFLETKSQHNMLVRWGGKWSFLGDWLWPDAWSERSAMEKQGKALGDTRETLFFNNCHWIYSLETAARIADILGHKTVAATYRKRASEIRKAVHTTFFDSRNNSYVNGYPSYLAIALMVDLPPENLRTKVWKRLEQEILVNRKGHFWGGITAGSFLLHTLLDNHRDDLIFEMAMKEDFPGWGNMLEKGNGTLFEDWECRGSALHSSYLYIGSWFIEALGGIRRTESGYKQFIIEPWITEKGPQQVRSHYNSMYGNIVSNWAVNSGVLNLEVTVPANTTAILKLSDIDLETLKEGDSIWKEAKGVSLYAQKGRAISLALQSGTYRFSVTMNSSVQ</sequence>
<dbReference type="EC" id="3.2.1.40" evidence="5"/>
<dbReference type="SUPFAM" id="SSF49863">
    <property type="entry name" value="Hyaluronate lyase-like, C-terminal domain"/>
    <property type="match status" value="1"/>
</dbReference>
<dbReference type="EMBL" id="QRZF01000029">
    <property type="protein sequence ID" value="RGV47672.1"/>
    <property type="molecule type" value="Genomic_DNA"/>
</dbReference>
<evidence type="ECO:0000256" key="7">
    <source>
        <dbReference type="ARBA" id="ARBA00022801"/>
    </source>
</evidence>
<evidence type="ECO:0000259" key="14">
    <source>
        <dbReference type="Pfam" id="PF08124"/>
    </source>
</evidence>
<dbReference type="SUPFAM" id="SSF48208">
    <property type="entry name" value="Six-hairpin glycosidases"/>
    <property type="match status" value="1"/>
</dbReference>
<evidence type="ECO:0000256" key="8">
    <source>
        <dbReference type="ARBA" id="ARBA00022837"/>
    </source>
</evidence>
<dbReference type="InterPro" id="IPR008979">
    <property type="entry name" value="Galactose-bd-like_sf"/>
</dbReference>
<dbReference type="InterPro" id="IPR013737">
    <property type="entry name" value="Bac_rhamnosid_N"/>
</dbReference>
<evidence type="ECO:0000259" key="12">
    <source>
        <dbReference type="Pfam" id="PF02884"/>
    </source>
</evidence>
<dbReference type="InterPro" id="IPR008902">
    <property type="entry name" value="Rhamnosid_concanavalin"/>
</dbReference>
<reference evidence="18 19" key="1">
    <citation type="submission" date="2018-08" db="EMBL/GenBank/DDBJ databases">
        <title>A genome reference for cultivated species of the human gut microbiota.</title>
        <authorList>
            <person name="Zou Y."/>
            <person name="Xue W."/>
            <person name="Luo G."/>
        </authorList>
    </citation>
    <scope>NUCLEOTIDE SEQUENCE [LARGE SCALE GENOMIC DNA]</scope>
    <source>
        <strain evidence="18 19">AF14-32</strain>
    </source>
</reference>
<feature type="domain" description="Polysaccharide lyase family 8 central" evidence="11">
    <location>
        <begin position="340"/>
        <end position="584"/>
    </location>
</feature>
<dbReference type="InterPro" id="IPR035396">
    <property type="entry name" value="Bac_rhamnosid6H"/>
</dbReference>
<dbReference type="PANTHER" id="PTHR33307">
    <property type="entry name" value="ALPHA-RHAMNOSIDASE (EUROFUNG)"/>
    <property type="match status" value="1"/>
</dbReference>
<keyword evidence="8" id="KW-0106">Calcium</keyword>
<dbReference type="Pfam" id="PF08124">
    <property type="entry name" value="Lyase_8_N"/>
    <property type="match status" value="1"/>
</dbReference>
<evidence type="ECO:0000259" key="17">
    <source>
        <dbReference type="Pfam" id="PF17390"/>
    </source>
</evidence>
<comment type="cofactor">
    <cofactor evidence="2">
        <name>Ca(2+)</name>
        <dbReference type="ChEBI" id="CHEBI:29108"/>
    </cofactor>
</comment>
<feature type="domain" description="Alpha-L-rhamnosidase C-terminal" evidence="17">
    <location>
        <begin position="1472"/>
        <end position="1545"/>
    </location>
</feature>
<dbReference type="GO" id="GO:0030596">
    <property type="term" value="F:alpha-L-rhamnosidase activity"/>
    <property type="evidence" value="ECO:0007669"/>
    <property type="project" value="UniProtKB-EC"/>
</dbReference>
<evidence type="ECO:0000313" key="19">
    <source>
        <dbReference type="Proteomes" id="UP000283850"/>
    </source>
</evidence>
<evidence type="ECO:0000256" key="2">
    <source>
        <dbReference type="ARBA" id="ARBA00001913"/>
    </source>
</evidence>
<dbReference type="SUPFAM" id="SSF48230">
    <property type="entry name" value="Chondroitin AC/alginate lyase"/>
    <property type="match status" value="1"/>
</dbReference>
<evidence type="ECO:0000259" key="13">
    <source>
        <dbReference type="Pfam" id="PF05592"/>
    </source>
</evidence>
<evidence type="ECO:0000313" key="18">
    <source>
        <dbReference type="EMBL" id="RGV47672.1"/>
    </source>
</evidence>
<dbReference type="Gene3D" id="2.70.98.10">
    <property type="match status" value="1"/>
</dbReference>
<evidence type="ECO:0000256" key="9">
    <source>
        <dbReference type="ARBA" id="ARBA00023239"/>
    </source>
</evidence>
<dbReference type="InterPro" id="IPR012341">
    <property type="entry name" value="6hp_glycosidase-like_sf"/>
</dbReference>
<feature type="domain" description="Alpha-L-rhamnosidase six-hairpin glycosidase" evidence="16">
    <location>
        <begin position="1126"/>
        <end position="1469"/>
    </location>
</feature>
<dbReference type="InterPro" id="IPR004103">
    <property type="entry name" value="Lyase_8_C"/>
</dbReference>
<dbReference type="SUPFAM" id="SSF49785">
    <property type="entry name" value="Galactose-binding domain-like"/>
    <property type="match status" value="1"/>
</dbReference>
<dbReference type="RefSeq" id="WP_118422394.1">
    <property type="nucleotide sequence ID" value="NZ_QRZF01000029.1"/>
</dbReference>
<organism evidence="18 19">
    <name type="scientific">Bacteroides intestinalis</name>
    <dbReference type="NCBI Taxonomy" id="329854"/>
    <lineage>
        <taxon>Bacteria</taxon>
        <taxon>Pseudomonadati</taxon>
        <taxon>Bacteroidota</taxon>
        <taxon>Bacteroidia</taxon>
        <taxon>Bacteroidales</taxon>
        <taxon>Bacteroidaceae</taxon>
        <taxon>Bacteroides</taxon>
    </lineage>
</organism>
<dbReference type="Gene3D" id="2.60.120.260">
    <property type="entry name" value="Galactose-binding domain-like"/>
    <property type="match status" value="2"/>
</dbReference>
<evidence type="ECO:0000259" key="15">
    <source>
        <dbReference type="Pfam" id="PF08531"/>
    </source>
</evidence>
<evidence type="ECO:0000256" key="3">
    <source>
        <dbReference type="ARBA" id="ARBA00006699"/>
    </source>
</evidence>
<feature type="chain" id="PRO_5019224233" description="alpha-L-rhamnosidase" evidence="10">
    <location>
        <begin position="21"/>
        <end position="1586"/>
    </location>
</feature>
<dbReference type="SUPFAM" id="SSF74650">
    <property type="entry name" value="Galactose mutarotase-like"/>
    <property type="match status" value="1"/>
</dbReference>
<dbReference type="PANTHER" id="PTHR33307:SF6">
    <property type="entry name" value="ALPHA-RHAMNOSIDASE (EUROFUNG)-RELATED"/>
    <property type="match status" value="1"/>
</dbReference>
<comment type="catalytic activity">
    <reaction evidence="1">
        <text>Hydrolysis of terminal non-reducing alpha-L-rhamnose residues in alpha-L-rhamnosides.</text>
        <dbReference type="EC" id="3.2.1.40"/>
    </reaction>
</comment>
<dbReference type="InterPro" id="IPR014718">
    <property type="entry name" value="GH-type_carb-bd"/>
</dbReference>
<dbReference type="InterPro" id="IPR011071">
    <property type="entry name" value="Lyase_8-like_C"/>
</dbReference>
<evidence type="ECO:0000256" key="10">
    <source>
        <dbReference type="SAM" id="SignalP"/>
    </source>
</evidence>
<protein>
    <recommendedName>
        <fullName evidence="5">alpha-L-rhamnosidase</fullName>
        <ecNumber evidence="5">3.2.1.40</ecNumber>
    </recommendedName>
</protein>
<dbReference type="GO" id="GO:0016757">
    <property type="term" value="F:glycosyltransferase activity"/>
    <property type="evidence" value="ECO:0007669"/>
    <property type="project" value="UniProtKB-ARBA"/>
</dbReference>
<evidence type="ECO:0000256" key="6">
    <source>
        <dbReference type="ARBA" id="ARBA00022729"/>
    </source>
</evidence>
<evidence type="ECO:0000259" key="11">
    <source>
        <dbReference type="Pfam" id="PF02278"/>
    </source>
</evidence>
<evidence type="ECO:0000256" key="4">
    <source>
        <dbReference type="ARBA" id="ARBA00011245"/>
    </source>
</evidence>
<comment type="subunit">
    <text evidence="4">Monomer.</text>
</comment>
<keyword evidence="6 10" id="KW-0732">Signal</keyword>
<dbReference type="GO" id="GO:0016837">
    <property type="term" value="F:carbon-oxygen lyase activity, acting on polysaccharides"/>
    <property type="evidence" value="ECO:0007669"/>
    <property type="project" value="UniProtKB-ARBA"/>
</dbReference>
<dbReference type="Pfam" id="PF05592">
    <property type="entry name" value="Bac_rhamnosid"/>
    <property type="match status" value="1"/>
</dbReference>
<dbReference type="Gene3D" id="1.50.10.100">
    <property type="entry name" value="Chondroitin AC/alginate lyase"/>
    <property type="match status" value="1"/>
</dbReference>
<dbReference type="Gene3D" id="2.60.220.10">
    <property type="entry name" value="Polysaccharide lyase family 8-like, C-terminal"/>
    <property type="match status" value="1"/>
</dbReference>
<gene>
    <name evidence="18" type="ORF">DWW10_23935</name>
</gene>
<dbReference type="InterPro" id="IPR003159">
    <property type="entry name" value="Lyase_8_central_dom"/>
</dbReference>
<proteinExistence type="inferred from homology"/>
<feature type="domain" description="Polysaccharide lyase family 8 C-terminal" evidence="12">
    <location>
        <begin position="599"/>
        <end position="664"/>
    </location>
</feature>
<accession>A0A412XQY4</accession>
<dbReference type="Gene3D" id="2.60.40.10">
    <property type="entry name" value="Immunoglobulins"/>
    <property type="match status" value="1"/>
</dbReference>
<evidence type="ECO:0000256" key="5">
    <source>
        <dbReference type="ARBA" id="ARBA00012652"/>
    </source>
</evidence>
<dbReference type="GO" id="GO:0005576">
    <property type="term" value="C:extracellular region"/>
    <property type="evidence" value="ECO:0007669"/>
    <property type="project" value="InterPro"/>
</dbReference>
<dbReference type="InterPro" id="IPR008929">
    <property type="entry name" value="Chondroitin_lyas"/>
</dbReference>
<feature type="domain" description="Alpha-L-rhamnosidase concanavalin-like" evidence="13">
    <location>
        <begin position="1029"/>
        <end position="1120"/>
    </location>
</feature>
<keyword evidence="9" id="KW-0456">Lyase</keyword>
<dbReference type="GO" id="GO:0030246">
    <property type="term" value="F:carbohydrate binding"/>
    <property type="evidence" value="ECO:0007669"/>
    <property type="project" value="InterPro"/>
</dbReference>
<dbReference type="Pfam" id="PF02278">
    <property type="entry name" value="Lyase_8"/>
    <property type="match status" value="1"/>
</dbReference>
<comment type="similarity">
    <text evidence="3">Belongs to the polysaccharide lyase 8 family.</text>
</comment>
<dbReference type="InterPro" id="IPR013783">
    <property type="entry name" value="Ig-like_fold"/>
</dbReference>
<dbReference type="InterPro" id="IPR012970">
    <property type="entry name" value="Lyase_8_alpha_N"/>
</dbReference>
<dbReference type="InterPro" id="IPR011013">
    <property type="entry name" value="Gal_mutarotase_sf_dom"/>
</dbReference>
<dbReference type="Pfam" id="PF17389">
    <property type="entry name" value="Bac_rhamnosid6H"/>
    <property type="match status" value="1"/>
</dbReference>
<dbReference type="Gene3D" id="1.50.10.10">
    <property type="match status" value="1"/>
</dbReference>
<dbReference type="InterPro" id="IPR016007">
    <property type="entry name" value="Alpha_rhamnosid"/>
</dbReference>
<name>A0A412XQY4_9BACE</name>
<evidence type="ECO:0000256" key="1">
    <source>
        <dbReference type="ARBA" id="ARBA00001445"/>
    </source>
</evidence>
<feature type="domain" description="Bacterial alpha-L-rhamnosidase N-terminal" evidence="15">
    <location>
        <begin position="852"/>
        <end position="1018"/>
    </location>
</feature>
<keyword evidence="7" id="KW-0378">Hydrolase</keyword>
<dbReference type="Pfam" id="PF25788">
    <property type="entry name" value="Ig_Rha78A_N"/>
    <property type="match status" value="1"/>
</dbReference>
<comment type="caution">
    <text evidence="18">The sequence shown here is derived from an EMBL/GenBank/DDBJ whole genome shotgun (WGS) entry which is preliminary data.</text>
</comment>
<dbReference type="Pfam" id="PF08531">
    <property type="entry name" value="Bac_rhamnosid_N"/>
    <property type="match status" value="1"/>
</dbReference>
<dbReference type="Pfam" id="PF17390">
    <property type="entry name" value="Bac_rhamnosid_C"/>
    <property type="match status" value="1"/>
</dbReference>